<dbReference type="InterPro" id="IPR001626">
    <property type="entry name" value="ABC_TroCD"/>
</dbReference>
<evidence type="ECO:0000313" key="6">
    <source>
        <dbReference type="EMBL" id="GGK18321.1"/>
    </source>
</evidence>
<comment type="caution">
    <text evidence="6">The sequence shown here is derived from an EMBL/GenBank/DDBJ whole genome shotgun (WGS) entry which is preliminary data.</text>
</comment>
<keyword evidence="2 4" id="KW-0813">Transport</keyword>
<gene>
    <name evidence="6" type="ORF">GCM10008955_09670</name>
</gene>
<dbReference type="PANTHER" id="PTHR30477:SF8">
    <property type="entry name" value="METAL TRANSPORT SYSTEM MEMBRANE PROTEIN CT_070-RELATED"/>
    <property type="match status" value="1"/>
</dbReference>
<evidence type="ECO:0000256" key="2">
    <source>
        <dbReference type="ARBA" id="ARBA00022448"/>
    </source>
</evidence>
<evidence type="ECO:0000256" key="3">
    <source>
        <dbReference type="ARBA" id="ARBA00022475"/>
    </source>
</evidence>
<keyword evidence="7" id="KW-1185">Reference proteome</keyword>
<name>A0ABQ2ESE7_9DEIO</name>
<proteinExistence type="inferred from homology"/>
<dbReference type="PANTHER" id="PTHR30477">
    <property type="entry name" value="ABC-TRANSPORTER METAL-BINDING PROTEIN"/>
    <property type="match status" value="1"/>
</dbReference>
<protein>
    <submittedName>
        <fullName evidence="6">Uncharacterized protein</fullName>
    </submittedName>
</protein>
<keyword evidence="3" id="KW-1003">Cell membrane</keyword>
<feature type="transmembrane region" description="Helical" evidence="5">
    <location>
        <begin position="47"/>
        <end position="72"/>
    </location>
</feature>
<organism evidence="6 7">
    <name type="scientific">Deinococcus malanensis</name>
    <dbReference type="NCBI Taxonomy" id="1706855"/>
    <lineage>
        <taxon>Bacteria</taxon>
        <taxon>Thermotogati</taxon>
        <taxon>Deinococcota</taxon>
        <taxon>Deinococci</taxon>
        <taxon>Deinococcales</taxon>
        <taxon>Deinococcaceae</taxon>
        <taxon>Deinococcus</taxon>
    </lineage>
</organism>
<reference evidence="7" key="1">
    <citation type="journal article" date="2019" name="Int. J. Syst. Evol. Microbiol.">
        <title>The Global Catalogue of Microorganisms (GCM) 10K type strain sequencing project: providing services to taxonomists for standard genome sequencing and annotation.</title>
        <authorList>
            <consortium name="The Broad Institute Genomics Platform"/>
            <consortium name="The Broad Institute Genome Sequencing Center for Infectious Disease"/>
            <person name="Wu L."/>
            <person name="Ma J."/>
        </authorList>
    </citation>
    <scope>NUCLEOTIDE SEQUENCE [LARGE SCALE GENOMIC DNA]</scope>
    <source>
        <strain evidence="7">JCM 30331</strain>
    </source>
</reference>
<dbReference type="Proteomes" id="UP000647587">
    <property type="component" value="Unassembled WGS sequence"/>
</dbReference>
<dbReference type="Pfam" id="PF00950">
    <property type="entry name" value="ABC-3"/>
    <property type="match status" value="1"/>
</dbReference>
<comment type="subcellular location">
    <subcellularLocation>
        <location evidence="1 4">Cell membrane</location>
        <topology evidence="1 4">Multi-pass membrane protein</topology>
    </subcellularLocation>
</comment>
<evidence type="ECO:0000256" key="1">
    <source>
        <dbReference type="ARBA" id="ARBA00004651"/>
    </source>
</evidence>
<comment type="similarity">
    <text evidence="4">Belongs to the ABC-3 integral membrane protein family.</text>
</comment>
<keyword evidence="5" id="KW-1133">Transmembrane helix</keyword>
<sequence>MIIPPACAFLLTQRLAVMLGLSMGIGVLASAAGYGLSVWLNSSIAGMIATVLGVTFVGCVLFSPLQGLVATLRRRSRQRQEFSARLLLTALHGQMLAPTAAELASRLE</sequence>
<evidence type="ECO:0000256" key="4">
    <source>
        <dbReference type="RuleBase" id="RU003943"/>
    </source>
</evidence>
<accession>A0ABQ2ESE7</accession>
<keyword evidence="4 5" id="KW-0812">Transmembrane</keyword>
<evidence type="ECO:0000313" key="7">
    <source>
        <dbReference type="Proteomes" id="UP000647587"/>
    </source>
</evidence>
<keyword evidence="5" id="KW-0472">Membrane</keyword>
<evidence type="ECO:0000256" key="5">
    <source>
        <dbReference type="SAM" id="Phobius"/>
    </source>
</evidence>
<dbReference type="EMBL" id="BMPP01000003">
    <property type="protein sequence ID" value="GGK18321.1"/>
    <property type="molecule type" value="Genomic_DNA"/>
</dbReference>